<name>A0A8A3PQQ4_9HELO</name>
<dbReference type="InterPro" id="IPR006047">
    <property type="entry name" value="GH13_cat_dom"/>
</dbReference>
<dbReference type="AlphaFoldDB" id="A0A8A3PQQ4"/>
<evidence type="ECO:0000256" key="6">
    <source>
        <dbReference type="ARBA" id="ARBA00022729"/>
    </source>
</evidence>
<evidence type="ECO:0000256" key="11">
    <source>
        <dbReference type="ARBA" id="ARBA00023277"/>
    </source>
</evidence>
<dbReference type="PANTHER" id="PTHR10357">
    <property type="entry name" value="ALPHA-AMYLASE FAMILY MEMBER"/>
    <property type="match status" value="1"/>
</dbReference>
<evidence type="ECO:0000313" key="19">
    <source>
        <dbReference type="EMBL" id="QSZ37333.1"/>
    </source>
</evidence>
<dbReference type="Gene3D" id="3.20.20.80">
    <property type="entry name" value="Glycosidases"/>
    <property type="match status" value="1"/>
</dbReference>
<keyword evidence="11" id="KW-0119">Carbohydrate metabolism</keyword>
<feature type="disulfide bond" evidence="15">
    <location>
        <begin position="272"/>
        <end position="316"/>
    </location>
</feature>
<evidence type="ECO:0000256" key="3">
    <source>
        <dbReference type="ARBA" id="ARBA00008061"/>
    </source>
</evidence>
<gene>
    <name evidence="19" type="ORF">DSL72_009431</name>
</gene>
<evidence type="ECO:0000256" key="4">
    <source>
        <dbReference type="ARBA" id="ARBA00012595"/>
    </source>
</evidence>
<dbReference type="OrthoDB" id="204980at2759"/>
<feature type="binding site" evidence="16">
    <location>
        <position position="67"/>
    </location>
    <ligand>
        <name>substrate</name>
    </ligand>
</feature>
<feature type="disulfide bond" evidence="15">
    <location>
        <begin position="62"/>
        <end position="70"/>
    </location>
</feature>
<feature type="signal peptide" evidence="17">
    <location>
        <begin position="1"/>
        <end position="32"/>
    </location>
</feature>
<dbReference type="CDD" id="cd11319">
    <property type="entry name" value="AmyAc_euk_AmyA"/>
    <property type="match status" value="1"/>
</dbReference>
<proteinExistence type="inferred from homology"/>
<dbReference type="GO" id="GO:0005509">
    <property type="term" value="F:calcium ion binding"/>
    <property type="evidence" value="ECO:0007669"/>
    <property type="project" value="InterPro"/>
</dbReference>
<feature type="disulfide bond" evidence="15">
    <location>
        <begin position="483"/>
        <end position="518"/>
    </location>
</feature>
<evidence type="ECO:0000256" key="15">
    <source>
        <dbReference type="PIRSR" id="PIRSR001024-4"/>
    </source>
</evidence>
<evidence type="ECO:0000256" key="13">
    <source>
        <dbReference type="PIRSR" id="PIRSR001024-1"/>
    </source>
</evidence>
<evidence type="ECO:0000256" key="12">
    <source>
        <dbReference type="ARBA" id="ARBA00023295"/>
    </source>
</evidence>
<comment type="cofactor">
    <cofactor evidence="2">
        <name>Ca(2+)</name>
        <dbReference type="ChEBI" id="CHEBI:29108"/>
    </cofactor>
</comment>
<keyword evidence="7" id="KW-0378">Hydrolase</keyword>
<evidence type="ECO:0000313" key="20">
    <source>
        <dbReference type="Proteomes" id="UP000672032"/>
    </source>
</evidence>
<feature type="chain" id="PRO_5033026288" description="alpha-amylase" evidence="17">
    <location>
        <begin position="33"/>
        <end position="560"/>
    </location>
</feature>
<feature type="active site" description="Proton donor" evidence="13">
    <location>
        <position position="262"/>
    </location>
</feature>
<dbReference type="SMART" id="SM00642">
    <property type="entry name" value="Aamy"/>
    <property type="match status" value="1"/>
</dbReference>
<evidence type="ECO:0000256" key="9">
    <source>
        <dbReference type="ARBA" id="ARBA00023157"/>
    </source>
</evidence>
<keyword evidence="9 15" id="KW-1015">Disulfide bond</keyword>
<keyword evidence="10" id="KW-0325">Glycoprotein</keyword>
<evidence type="ECO:0000256" key="1">
    <source>
        <dbReference type="ARBA" id="ARBA00000548"/>
    </source>
</evidence>
<evidence type="ECO:0000256" key="17">
    <source>
        <dbReference type="SAM" id="SignalP"/>
    </source>
</evidence>
<dbReference type="InterPro" id="IPR013780">
    <property type="entry name" value="Glyco_hydro_b"/>
</dbReference>
<dbReference type="SUPFAM" id="SSF51445">
    <property type="entry name" value="(Trans)glycosidases"/>
    <property type="match status" value="1"/>
</dbReference>
<reference evidence="19" key="1">
    <citation type="submission" date="2020-10" db="EMBL/GenBank/DDBJ databases">
        <title>Genome Sequence of Monilinia vaccinii-corymbosi Sheds Light on Mummy Berry Disease Infection of Blueberry and Mating Type.</title>
        <authorList>
            <person name="Yow A.G."/>
            <person name="Zhang Y."/>
            <person name="Bansal K."/>
            <person name="Eacker S.M."/>
            <person name="Sullivan S."/>
            <person name="Liachko I."/>
            <person name="Cubeta M.A."/>
            <person name="Rollins J.A."/>
            <person name="Ashrafi H."/>
        </authorList>
    </citation>
    <scope>NUCLEOTIDE SEQUENCE</scope>
    <source>
        <strain evidence="19">RL-1</strain>
    </source>
</reference>
<comment type="similarity">
    <text evidence="3">Belongs to the glycosyl hydrolase 13 family.</text>
</comment>
<dbReference type="GO" id="GO:0004556">
    <property type="term" value="F:alpha-amylase activity"/>
    <property type="evidence" value="ECO:0007669"/>
    <property type="project" value="UniProtKB-EC"/>
</dbReference>
<evidence type="ECO:0000256" key="5">
    <source>
        <dbReference type="ARBA" id="ARBA00022723"/>
    </source>
</evidence>
<feature type="binding site" evidence="16">
    <location>
        <position position="377"/>
    </location>
    <ligand>
        <name>substrate</name>
    </ligand>
</feature>
<evidence type="ECO:0000256" key="16">
    <source>
        <dbReference type="PIRSR" id="PIRSR001024-5"/>
    </source>
</evidence>
<feature type="binding site" evidence="16">
    <location>
        <position position="330"/>
    </location>
    <ligand>
        <name>substrate</name>
    </ligand>
</feature>
<dbReference type="GO" id="GO:0016052">
    <property type="term" value="P:carbohydrate catabolic process"/>
    <property type="evidence" value="ECO:0007669"/>
    <property type="project" value="InterPro"/>
</dbReference>
<evidence type="ECO:0000259" key="18">
    <source>
        <dbReference type="SMART" id="SM00642"/>
    </source>
</evidence>
<evidence type="ECO:0000256" key="8">
    <source>
        <dbReference type="ARBA" id="ARBA00022837"/>
    </source>
</evidence>
<feature type="binding site" evidence="16">
    <location>
        <position position="236"/>
    </location>
    <ligand>
        <name>substrate</name>
    </ligand>
</feature>
<dbReference type="InterPro" id="IPR013777">
    <property type="entry name" value="A-amylase-like"/>
</dbReference>
<sequence>MLSTTSERKASTAFVTWSLLWVVSLLLPDVHAATSDDWRSQSIYQVITDRFARTDGSTTAECKNKDQLYCGGTFQGIINQLDYIQDMGFTAIWISPVVQNIKEKTAYGEAYHGFWTQDITKINENFGTADDLKKLSSTLHDRGMYLMIDAVVNDMAYAGDGSKTDYSTLIPFDKKEYYHPFCYITDYSNATNFQDCWLGDDVVSLPDLDTESEFVQKTWQTWVVEMVANYSIDGLRIDAAKHVNKPFWPPFQKAANIFTIGEVFDELPINACNWAVDALSSVLNYPAWYYVTSILSNSTNTMGSLSYQFRKIEQTCYDTTLLGTFSENHDVARFGSFSHDLAQRKNALTFSFFTDGIPVVYYGAEQGFDGGGDPENRGALWLNPTGYDQTAALYQHIKALNTARNAINSFMIATNFSNWSPYWAYKASVIFEADDALVFRKGNVHSVVTALTNVGSEGKDAGPYYIGDTRFTEGNLLIEILSCNSTVAGIDGTFTLTLKKGEPQVWVPGFLLVNTTLCPTPMKNVNKTLTVATYSLSSHTSPSSLLSLLTSCLLSSLFIF</sequence>
<dbReference type="EC" id="3.2.1.1" evidence="4"/>
<evidence type="ECO:0000256" key="14">
    <source>
        <dbReference type="PIRSR" id="PIRSR001024-2"/>
    </source>
</evidence>
<dbReference type="FunFam" id="3.20.20.80:FF:000120">
    <property type="entry name" value="Alpha-amylase A"/>
    <property type="match status" value="1"/>
</dbReference>
<dbReference type="PIRSF" id="PIRSF001024">
    <property type="entry name" value="Alph-amyl_fung"/>
    <property type="match status" value="1"/>
</dbReference>
<dbReference type="SUPFAM" id="SSF51011">
    <property type="entry name" value="Glycosyl hydrolase domain"/>
    <property type="match status" value="1"/>
</dbReference>
<evidence type="ECO:0000256" key="2">
    <source>
        <dbReference type="ARBA" id="ARBA00001913"/>
    </source>
</evidence>
<dbReference type="EMBL" id="CP063412">
    <property type="protein sequence ID" value="QSZ37333.1"/>
    <property type="molecule type" value="Genomic_DNA"/>
</dbReference>
<feature type="site" description="Transition state stabilizer" evidence="14">
    <location>
        <position position="330"/>
    </location>
</feature>
<evidence type="ECO:0000256" key="10">
    <source>
        <dbReference type="ARBA" id="ARBA00023180"/>
    </source>
</evidence>
<keyword evidence="5" id="KW-0479">Metal-binding</keyword>
<comment type="catalytic activity">
    <reaction evidence="1">
        <text>Endohydrolysis of (1-&gt;4)-alpha-D-glucosidic linkages in polysaccharides containing three or more (1-&gt;4)-alpha-linked D-glucose units.</text>
        <dbReference type="EC" id="3.2.1.1"/>
    </reaction>
</comment>
<dbReference type="Gene3D" id="2.60.40.1180">
    <property type="entry name" value="Golgi alpha-mannosidase II"/>
    <property type="match status" value="1"/>
</dbReference>
<feature type="domain" description="Glycosyl hydrolase family 13 catalytic" evidence="18">
    <location>
        <begin position="45"/>
        <end position="404"/>
    </location>
</feature>
<organism evidence="19 20">
    <name type="scientific">Monilinia vaccinii-corymbosi</name>
    <dbReference type="NCBI Taxonomy" id="61207"/>
    <lineage>
        <taxon>Eukaryota</taxon>
        <taxon>Fungi</taxon>
        <taxon>Dikarya</taxon>
        <taxon>Ascomycota</taxon>
        <taxon>Pezizomycotina</taxon>
        <taxon>Leotiomycetes</taxon>
        <taxon>Helotiales</taxon>
        <taxon>Sclerotiniaceae</taxon>
        <taxon>Monilinia</taxon>
    </lineage>
</organism>
<protein>
    <recommendedName>
        <fullName evidence="4">alpha-amylase</fullName>
        <ecNumber evidence="4">3.2.1.1</ecNumber>
    </recommendedName>
</protein>
<keyword evidence="20" id="KW-1185">Reference proteome</keyword>
<keyword evidence="8" id="KW-0106">Calcium</keyword>
<accession>A0A8A3PQQ4</accession>
<dbReference type="Pfam" id="PF00128">
    <property type="entry name" value="Alpha-amylase"/>
    <property type="match status" value="1"/>
</dbReference>
<feature type="disulfide bond" evidence="15">
    <location>
        <begin position="182"/>
        <end position="196"/>
    </location>
</feature>
<dbReference type="InterPro" id="IPR017853">
    <property type="entry name" value="GH"/>
</dbReference>
<keyword evidence="6 17" id="KW-0732">Signal</keyword>
<feature type="active site" description="Nucleophile" evidence="13">
    <location>
        <position position="238"/>
    </location>
</feature>
<dbReference type="PANTHER" id="PTHR10357:SF215">
    <property type="entry name" value="ALPHA-AMYLASE 1"/>
    <property type="match status" value="1"/>
</dbReference>
<dbReference type="Pfam" id="PF09260">
    <property type="entry name" value="A_amylase_dom_C"/>
    <property type="match status" value="1"/>
</dbReference>
<evidence type="ECO:0000256" key="7">
    <source>
        <dbReference type="ARBA" id="ARBA00022801"/>
    </source>
</evidence>
<dbReference type="InterPro" id="IPR015340">
    <property type="entry name" value="A_amylase_C_dom"/>
</dbReference>
<dbReference type="Proteomes" id="UP000672032">
    <property type="component" value="Chromosome 8"/>
</dbReference>
<keyword evidence="12" id="KW-0326">Glycosidase</keyword>
<feature type="binding site" evidence="16">
    <location>
        <position position="115"/>
    </location>
    <ligand>
        <name>substrate</name>
    </ligand>
</feature>